<dbReference type="GeneID" id="18917285"/>
<dbReference type="HOGENOM" id="CLU_877458_0_0_1"/>
<accession>K5VTR8</accession>
<evidence type="ECO:0000313" key="2">
    <source>
        <dbReference type="Proteomes" id="UP000008370"/>
    </source>
</evidence>
<protein>
    <submittedName>
        <fullName evidence="1">Uncharacterized protein</fullName>
    </submittedName>
</protein>
<proteinExistence type="predicted"/>
<dbReference type="AlphaFoldDB" id="K5VTR8"/>
<dbReference type="RefSeq" id="XP_007397558.1">
    <property type="nucleotide sequence ID" value="XM_007397496.1"/>
</dbReference>
<dbReference type="SUPFAM" id="SSF52047">
    <property type="entry name" value="RNI-like"/>
    <property type="match status" value="1"/>
</dbReference>
<sequence length="317" mass="35849">MHHLRRFCSSEQGSGILSSSIFNHLEVPSDCAVSLWVGRHLERMSLTECYFNFRVLGSKLTGAGSIGGSRQPEALRLSIRYNSIHLTLWLSGDSRCRYVEPYNQVGGDEGHANGNPIVDLRFAYCPPAHFNQVFRAGFFSLSGLTALDVKGGDLLDDTTWALLYGCTKLQYLSISMGDQYSGYDYRPLLSGLLDSPALFPDLRVLHLRAAQWHVHHRQCWPPYSDKPFSVLLVRLIDARRAMGRPIEELDFPGVVHVDYDNDLVWLKAMARKQHPKFSWSDLELDYTCDDTCFACIAERGGRQRRVVRGPSTMFQGI</sequence>
<reference evidence="1 2" key="1">
    <citation type="journal article" date="2012" name="BMC Genomics">
        <title>Comparative genomics of the white-rot fungi, Phanerochaete carnosa and P. chrysosporium, to elucidate the genetic basis of the distinct wood types they colonize.</title>
        <authorList>
            <person name="Suzuki H."/>
            <person name="MacDonald J."/>
            <person name="Syed K."/>
            <person name="Salamov A."/>
            <person name="Hori C."/>
            <person name="Aerts A."/>
            <person name="Henrissat B."/>
            <person name="Wiebenga A."/>
            <person name="vanKuyk P.A."/>
            <person name="Barry K."/>
            <person name="Lindquist E."/>
            <person name="LaButti K."/>
            <person name="Lapidus A."/>
            <person name="Lucas S."/>
            <person name="Coutinho P."/>
            <person name="Gong Y."/>
            <person name="Samejima M."/>
            <person name="Mahadevan R."/>
            <person name="Abou-Zaid M."/>
            <person name="de Vries R.P."/>
            <person name="Igarashi K."/>
            <person name="Yadav J.S."/>
            <person name="Grigoriev I.V."/>
            <person name="Master E.R."/>
        </authorList>
    </citation>
    <scope>NUCLEOTIDE SEQUENCE [LARGE SCALE GENOMIC DNA]</scope>
    <source>
        <strain evidence="1 2">HHB-10118-sp</strain>
    </source>
</reference>
<evidence type="ECO:0000313" key="1">
    <source>
        <dbReference type="EMBL" id="EKM54883.1"/>
    </source>
</evidence>
<gene>
    <name evidence="1" type="ORF">PHACADRAFT_259049</name>
</gene>
<organism evidence="1 2">
    <name type="scientific">Phanerochaete carnosa (strain HHB-10118-sp)</name>
    <name type="common">White-rot fungus</name>
    <name type="synonym">Peniophora carnosa</name>
    <dbReference type="NCBI Taxonomy" id="650164"/>
    <lineage>
        <taxon>Eukaryota</taxon>
        <taxon>Fungi</taxon>
        <taxon>Dikarya</taxon>
        <taxon>Basidiomycota</taxon>
        <taxon>Agaricomycotina</taxon>
        <taxon>Agaricomycetes</taxon>
        <taxon>Polyporales</taxon>
        <taxon>Phanerochaetaceae</taxon>
        <taxon>Phanerochaete</taxon>
    </lineage>
</organism>
<name>K5VTR8_PHACS</name>
<dbReference type="KEGG" id="pco:PHACADRAFT_259049"/>
<dbReference type="InParanoid" id="K5VTR8"/>
<dbReference type="Proteomes" id="UP000008370">
    <property type="component" value="Unassembled WGS sequence"/>
</dbReference>
<dbReference type="EMBL" id="JH930473">
    <property type="protein sequence ID" value="EKM54883.1"/>
    <property type="molecule type" value="Genomic_DNA"/>
</dbReference>
<keyword evidence="2" id="KW-1185">Reference proteome</keyword>